<accession>A0A3M2S2R0</accession>
<dbReference type="EMBL" id="NKUJ01000155">
    <property type="protein sequence ID" value="RMJ11826.1"/>
    <property type="molecule type" value="Genomic_DNA"/>
</dbReference>
<dbReference type="PANTHER" id="PTHR24148:SF73">
    <property type="entry name" value="HET DOMAIN PROTEIN (AFU_ORTHOLOGUE AFUA_8G01020)"/>
    <property type="match status" value="1"/>
</dbReference>
<dbReference type="STRING" id="2010991.A0A3M2S2R0"/>
<keyword evidence="3" id="KW-1185">Reference proteome</keyword>
<comment type="caution">
    <text evidence="2">The sequence shown here is derived from an EMBL/GenBank/DDBJ whole genome shotgun (WGS) entry which is preliminary data.</text>
</comment>
<feature type="domain" description="Heterokaryon incompatibility" evidence="1">
    <location>
        <begin position="71"/>
        <end position="206"/>
    </location>
</feature>
<evidence type="ECO:0000259" key="1">
    <source>
        <dbReference type="Pfam" id="PF06985"/>
    </source>
</evidence>
<dbReference type="InterPro" id="IPR052895">
    <property type="entry name" value="HetReg/Transcr_Mod"/>
</dbReference>
<name>A0A3M2S2R0_9HYPO</name>
<dbReference type="Proteomes" id="UP000277212">
    <property type="component" value="Unassembled WGS sequence"/>
</dbReference>
<evidence type="ECO:0000313" key="3">
    <source>
        <dbReference type="Proteomes" id="UP000277212"/>
    </source>
</evidence>
<gene>
    <name evidence="2" type="ORF">CDV36_008546</name>
</gene>
<proteinExistence type="predicted"/>
<organism evidence="2 3">
    <name type="scientific">Fusarium kuroshium</name>
    <dbReference type="NCBI Taxonomy" id="2010991"/>
    <lineage>
        <taxon>Eukaryota</taxon>
        <taxon>Fungi</taxon>
        <taxon>Dikarya</taxon>
        <taxon>Ascomycota</taxon>
        <taxon>Pezizomycotina</taxon>
        <taxon>Sordariomycetes</taxon>
        <taxon>Hypocreomycetidae</taxon>
        <taxon>Hypocreales</taxon>
        <taxon>Nectriaceae</taxon>
        <taxon>Fusarium</taxon>
        <taxon>Fusarium solani species complex</taxon>
    </lineage>
</organism>
<dbReference type="InterPro" id="IPR010730">
    <property type="entry name" value="HET"/>
</dbReference>
<dbReference type="PANTHER" id="PTHR24148">
    <property type="entry name" value="ANKYRIN REPEAT DOMAIN-CONTAINING PROTEIN 39 HOMOLOG-RELATED"/>
    <property type="match status" value="1"/>
</dbReference>
<dbReference type="AlphaFoldDB" id="A0A3M2S2R0"/>
<dbReference type="OrthoDB" id="2157530at2759"/>
<sequence length="635" mass="72518">MDLRFILSPTCPTAEAEDKHPQYPQHASTTYHYTPLQHPDEIRLLILEPGRPSEAVKCNLVHTRLSHTPSYEALSYTWGTEERPSQIFCGQDGHISVTQNCLEAIKSLRYKDRERVTWIDAVCIDQPSIAERGHQVAIMPSIYRQARKVIVYLGECTEDSGLAMEYLKSHQFINDDATSFSPSQSQLALGRLISRPWFSRLWVLQEIFMSASADVICGHKSVPWACFRRLAKWNPQNAPQKIPLVMSVNSYRNPKDPSIQDFFRLLCNTRDCGCKDPRDRIFALFSMGPKDLHQNLNIDYQHSTETVFTNAAMYLINSIGLDVLCGVEGRDENSTLPSWAPDWRIPVSSTPMMDLVDEAGSAGGRQHDQAFEFSYSRVWEEDWERSNSRQRVLETFGYHFGVVESVGDIFLPDRSNLSVVIGQGWKDFSSWHEDVDCKICHGNPGASCTTEEATLTSQKIAGESVPKLLSVTLRQTFFRTLRMDAKNATSWGEKHLEALQSSSDEPIEGLKGPISQDAARQVHWEIMVDAWEKLNDELSAESFPFTKRKRIYSCCTGRRLSMIRGSWETGPTKTFIGLVPAQTQREDEIFIIRGARCPFVLRRERGHCIMVGPCFVWEAMDRRYSRVKFEKIHIW</sequence>
<protein>
    <recommendedName>
        <fullName evidence="1">Heterokaryon incompatibility domain-containing protein</fullName>
    </recommendedName>
</protein>
<dbReference type="Pfam" id="PF06985">
    <property type="entry name" value="HET"/>
    <property type="match status" value="1"/>
</dbReference>
<reference evidence="2 3" key="1">
    <citation type="submission" date="2017-06" db="EMBL/GenBank/DDBJ databases">
        <title>Comparative genomic analysis of Ambrosia Fusariam Clade fungi.</title>
        <authorList>
            <person name="Stajich J.E."/>
            <person name="Carrillo J."/>
            <person name="Kijimoto T."/>
            <person name="Eskalen A."/>
            <person name="O'Donnell K."/>
            <person name="Kasson M."/>
        </authorList>
    </citation>
    <scope>NUCLEOTIDE SEQUENCE [LARGE SCALE GENOMIC DNA]</scope>
    <source>
        <strain evidence="2">UCR3666</strain>
    </source>
</reference>
<evidence type="ECO:0000313" key="2">
    <source>
        <dbReference type="EMBL" id="RMJ11826.1"/>
    </source>
</evidence>